<protein>
    <recommendedName>
        <fullName evidence="3">Zn(2)-C6 fungal-type domain-containing protein</fullName>
    </recommendedName>
</protein>
<evidence type="ECO:0000313" key="4">
    <source>
        <dbReference type="EMBL" id="KAK4130815.1"/>
    </source>
</evidence>
<dbReference type="SUPFAM" id="SSF57701">
    <property type="entry name" value="Zn2/Cys6 DNA-binding domain"/>
    <property type="match status" value="1"/>
</dbReference>
<keyword evidence="5" id="KW-1185">Reference proteome</keyword>
<gene>
    <name evidence="4" type="ORF">BT67DRAFT_206882</name>
</gene>
<dbReference type="Proteomes" id="UP001304895">
    <property type="component" value="Unassembled WGS sequence"/>
</dbReference>
<dbReference type="InterPro" id="IPR036864">
    <property type="entry name" value="Zn2-C6_fun-type_DNA-bd_sf"/>
</dbReference>
<sequence>MSVSTEETLFTAARSRRLACDRCHRHKLRCERSPVIVNGNIAVPLGSCKRCMKARVPCQTVAGTFTTSSSASPRRKSYRVVDQEGPGGEPTEDTEPPITASDVSISFSATTEAASYDSGPYGASSPPFNHSDASMLDIDAFNLGTGDFMGIGSTTTSSDTLNSLALVGSPLTTCGLLLDDEPGGDGTLVQMDHPEVQMQYDGFVDLTCFGGMARPSGSDASPGRPMDYDEPAALKTTATLPPAESGSREDCRRRLLELHSLLFNELQCITHADLADALFSADSPGLSSSDKAGLGDNLNIIRRVLFASERLLELLRIIRAADAGSRLGLGTGSMGSYSVSQCKGGPASPTASGRLLRHSLLPAGSTGSTGSTGSDGETFLEAAPSFVDLPFVISFLTCHVGLLSVYRAVFTHIHEALRAREPIRPTSGRHRSWPGPSSRAMRGSLQQATALTSQHVLGIRIQMEVMTHMLEQVGDAWAGAAMDGGVERQDERLDREAGATLFGSPATMALLQVMLRYEGYSGASDEGCRVGLATLMNLQKSIRKLLRSSNVSENF</sequence>
<dbReference type="PROSITE" id="PS50048">
    <property type="entry name" value="ZN2_CY6_FUNGAL_2"/>
    <property type="match status" value="1"/>
</dbReference>
<dbReference type="InterPro" id="IPR001138">
    <property type="entry name" value="Zn2Cys6_DnaBD"/>
</dbReference>
<reference evidence="4" key="1">
    <citation type="journal article" date="2023" name="Mol. Phylogenet. Evol.">
        <title>Genome-scale phylogeny and comparative genomics of the fungal order Sordariales.</title>
        <authorList>
            <person name="Hensen N."/>
            <person name="Bonometti L."/>
            <person name="Westerberg I."/>
            <person name="Brannstrom I.O."/>
            <person name="Guillou S."/>
            <person name="Cros-Aarteil S."/>
            <person name="Calhoun S."/>
            <person name="Haridas S."/>
            <person name="Kuo A."/>
            <person name="Mondo S."/>
            <person name="Pangilinan J."/>
            <person name="Riley R."/>
            <person name="LaButti K."/>
            <person name="Andreopoulos B."/>
            <person name="Lipzen A."/>
            <person name="Chen C."/>
            <person name="Yan M."/>
            <person name="Daum C."/>
            <person name="Ng V."/>
            <person name="Clum A."/>
            <person name="Steindorff A."/>
            <person name="Ohm R.A."/>
            <person name="Martin F."/>
            <person name="Silar P."/>
            <person name="Natvig D.O."/>
            <person name="Lalanne C."/>
            <person name="Gautier V."/>
            <person name="Ament-Velasquez S.L."/>
            <person name="Kruys A."/>
            <person name="Hutchinson M.I."/>
            <person name="Powell A.J."/>
            <person name="Barry K."/>
            <person name="Miller A.N."/>
            <person name="Grigoriev I.V."/>
            <person name="Debuchy R."/>
            <person name="Gladieux P."/>
            <person name="Hiltunen Thoren M."/>
            <person name="Johannesson H."/>
        </authorList>
    </citation>
    <scope>NUCLEOTIDE SEQUENCE</scope>
    <source>
        <strain evidence="4">CBS 123565</strain>
    </source>
</reference>
<reference evidence="4" key="2">
    <citation type="submission" date="2023-05" db="EMBL/GenBank/DDBJ databases">
        <authorList>
            <consortium name="Lawrence Berkeley National Laboratory"/>
            <person name="Steindorff A."/>
            <person name="Hensen N."/>
            <person name="Bonometti L."/>
            <person name="Westerberg I."/>
            <person name="Brannstrom I.O."/>
            <person name="Guillou S."/>
            <person name="Cros-Aarteil S."/>
            <person name="Calhoun S."/>
            <person name="Haridas S."/>
            <person name="Kuo A."/>
            <person name="Mondo S."/>
            <person name="Pangilinan J."/>
            <person name="Riley R."/>
            <person name="Labutti K."/>
            <person name="Andreopoulos B."/>
            <person name="Lipzen A."/>
            <person name="Chen C."/>
            <person name="Yanf M."/>
            <person name="Daum C."/>
            <person name="Ng V."/>
            <person name="Clum A."/>
            <person name="Ohm R."/>
            <person name="Martin F."/>
            <person name="Silar P."/>
            <person name="Natvig D."/>
            <person name="Lalanne C."/>
            <person name="Gautier V."/>
            <person name="Ament-Velasquez S.L."/>
            <person name="Kruys A."/>
            <person name="Hutchinson M.I."/>
            <person name="Powell A.J."/>
            <person name="Barry K."/>
            <person name="Miller A.N."/>
            <person name="Grigoriev I.V."/>
            <person name="Debuchy R."/>
            <person name="Gladieux P."/>
            <person name="Thoren M.H."/>
            <person name="Johannesson H."/>
        </authorList>
    </citation>
    <scope>NUCLEOTIDE SEQUENCE</scope>
    <source>
        <strain evidence="4">CBS 123565</strain>
    </source>
</reference>
<evidence type="ECO:0000313" key="5">
    <source>
        <dbReference type="Proteomes" id="UP001304895"/>
    </source>
</evidence>
<evidence type="ECO:0000256" key="1">
    <source>
        <dbReference type="ARBA" id="ARBA00023242"/>
    </source>
</evidence>
<proteinExistence type="predicted"/>
<organism evidence="4 5">
    <name type="scientific">Trichocladium antarcticum</name>
    <dbReference type="NCBI Taxonomy" id="1450529"/>
    <lineage>
        <taxon>Eukaryota</taxon>
        <taxon>Fungi</taxon>
        <taxon>Dikarya</taxon>
        <taxon>Ascomycota</taxon>
        <taxon>Pezizomycotina</taxon>
        <taxon>Sordariomycetes</taxon>
        <taxon>Sordariomycetidae</taxon>
        <taxon>Sordariales</taxon>
        <taxon>Chaetomiaceae</taxon>
        <taxon>Trichocladium</taxon>
    </lineage>
</organism>
<feature type="region of interest" description="Disordered" evidence="2">
    <location>
        <begin position="64"/>
        <end position="100"/>
    </location>
</feature>
<dbReference type="Gene3D" id="4.10.240.10">
    <property type="entry name" value="Zn(2)-C6 fungal-type DNA-binding domain"/>
    <property type="match status" value="1"/>
</dbReference>
<evidence type="ECO:0000259" key="3">
    <source>
        <dbReference type="PROSITE" id="PS50048"/>
    </source>
</evidence>
<comment type="caution">
    <text evidence="4">The sequence shown here is derived from an EMBL/GenBank/DDBJ whole genome shotgun (WGS) entry which is preliminary data.</text>
</comment>
<feature type="domain" description="Zn(2)-C6 fungal-type" evidence="3">
    <location>
        <begin position="19"/>
        <end position="60"/>
    </location>
</feature>
<dbReference type="SMART" id="SM00066">
    <property type="entry name" value="GAL4"/>
    <property type="match status" value="1"/>
</dbReference>
<dbReference type="EMBL" id="MU853431">
    <property type="protein sequence ID" value="KAK4130815.1"/>
    <property type="molecule type" value="Genomic_DNA"/>
</dbReference>
<dbReference type="AlphaFoldDB" id="A0AAN6UD76"/>
<accession>A0AAN6UD76</accession>
<dbReference type="GO" id="GO:0008270">
    <property type="term" value="F:zinc ion binding"/>
    <property type="evidence" value="ECO:0007669"/>
    <property type="project" value="InterPro"/>
</dbReference>
<dbReference type="GO" id="GO:0000981">
    <property type="term" value="F:DNA-binding transcription factor activity, RNA polymerase II-specific"/>
    <property type="evidence" value="ECO:0007669"/>
    <property type="project" value="InterPro"/>
</dbReference>
<name>A0AAN6UD76_9PEZI</name>
<dbReference type="CDD" id="cd00067">
    <property type="entry name" value="GAL4"/>
    <property type="match status" value="1"/>
</dbReference>
<evidence type="ECO:0000256" key="2">
    <source>
        <dbReference type="SAM" id="MobiDB-lite"/>
    </source>
</evidence>
<keyword evidence="1" id="KW-0539">Nucleus</keyword>